<protein>
    <submittedName>
        <fullName evidence="1">Uncharacterized protein</fullName>
    </submittedName>
</protein>
<accession>A0A4U5PGX0</accession>
<proteinExistence type="predicted"/>
<dbReference type="AlphaFoldDB" id="A0A4U5PGX0"/>
<reference evidence="1 2" key="1">
    <citation type="journal article" date="2015" name="Genome Biol.">
        <title>Comparative genomics of Steinernema reveals deeply conserved gene regulatory networks.</title>
        <authorList>
            <person name="Dillman A.R."/>
            <person name="Macchietto M."/>
            <person name="Porter C.F."/>
            <person name="Rogers A."/>
            <person name="Williams B."/>
            <person name="Antoshechkin I."/>
            <person name="Lee M.M."/>
            <person name="Goodwin Z."/>
            <person name="Lu X."/>
            <person name="Lewis E.E."/>
            <person name="Goodrich-Blair H."/>
            <person name="Stock S.P."/>
            <person name="Adams B.J."/>
            <person name="Sternberg P.W."/>
            <person name="Mortazavi A."/>
        </authorList>
    </citation>
    <scope>NUCLEOTIDE SEQUENCE [LARGE SCALE GENOMIC DNA]</scope>
    <source>
        <strain evidence="1 2">ALL</strain>
    </source>
</reference>
<sequence length="318" mass="35083">MTQIGCLIKAGLKSAQVTPSSCYDCQGSPFRRSRGYGKLYLLSLLPNTTAMPSTPLSKTPGTRSLTSSIHSSTFVNINGCSAKEAFNLAANLYYRAIVQASNLAGQPIPKLEKPIIIPVTCETLKQIQSQFNGLLFKHFQAVKDAQNCGCQANELEDYVNTLVHYYKIASDYAESQTKLAECDCGDKYQAIGEVQGEIYHLLNLWLLETIACSRTVQPKMDSLSPASFTTRRLFRFPKWLRNLTTTSPSPLTLPSPAATFRPILKISKTSSPNTSKSSRQPIAAIAVELILMGPEEPQALLRLALERSQFFGFVKYPN</sequence>
<gene>
    <name evidence="1" type="ORF">L596_009867</name>
</gene>
<name>A0A4U5PGX0_STECR</name>
<evidence type="ECO:0000313" key="1">
    <source>
        <dbReference type="EMBL" id="TKR95740.1"/>
    </source>
</evidence>
<comment type="caution">
    <text evidence="1">The sequence shown here is derived from an EMBL/GenBank/DDBJ whole genome shotgun (WGS) entry which is preliminary data.</text>
</comment>
<organism evidence="1 2">
    <name type="scientific">Steinernema carpocapsae</name>
    <name type="common">Entomopathogenic nematode</name>
    <dbReference type="NCBI Taxonomy" id="34508"/>
    <lineage>
        <taxon>Eukaryota</taxon>
        <taxon>Metazoa</taxon>
        <taxon>Ecdysozoa</taxon>
        <taxon>Nematoda</taxon>
        <taxon>Chromadorea</taxon>
        <taxon>Rhabditida</taxon>
        <taxon>Tylenchina</taxon>
        <taxon>Panagrolaimomorpha</taxon>
        <taxon>Strongyloidoidea</taxon>
        <taxon>Steinernematidae</taxon>
        <taxon>Steinernema</taxon>
    </lineage>
</organism>
<evidence type="ECO:0000313" key="2">
    <source>
        <dbReference type="Proteomes" id="UP000298663"/>
    </source>
</evidence>
<reference evidence="1 2" key="2">
    <citation type="journal article" date="2019" name="G3 (Bethesda)">
        <title>Hybrid Assembly of the Genome of the Entomopathogenic Nematode Steinernema carpocapsae Identifies the X-Chromosome.</title>
        <authorList>
            <person name="Serra L."/>
            <person name="Macchietto M."/>
            <person name="Macias-Munoz A."/>
            <person name="McGill C.J."/>
            <person name="Rodriguez I.M."/>
            <person name="Rodriguez B."/>
            <person name="Murad R."/>
            <person name="Mortazavi A."/>
        </authorList>
    </citation>
    <scope>NUCLEOTIDE SEQUENCE [LARGE SCALE GENOMIC DNA]</scope>
    <source>
        <strain evidence="1 2">ALL</strain>
    </source>
</reference>
<keyword evidence="2" id="KW-1185">Reference proteome</keyword>
<dbReference type="Proteomes" id="UP000298663">
    <property type="component" value="Unassembled WGS sequence"/>
</dbReference>
<dbReference type="EMBL" id="AZBU02000002">
    <property type="protein sequence ID" value="TKR95740.1"/>
    <property type="molecule type" value="Genomic_DNA"/>
</dbReference>